<dbReference type="EMBL" id="VSSQ01000195">
    <property type="protein sequence ID" value="MPL84824.1"/>
    <property type="molecule type" value="Genomic_DNA"/>
</dbReference>
<evidence type="ECO:0000313" key="1">
    <source>
        <dbReference type="EMBL" id="MPL84824.1"/>
    </source>
</evidence>
<gene>
    <name evidence="1" type="ORF">SDC9_30789</name>
</gene>
<protein>
    <submittedName>
        <fullName evidence="1">Uncharacterized protein</fullName>
    </submittedName>
</protein>
<name>A0A644V0V3_9ZZZZ</name>
<proteinExistence type="predicted"/>
<accession>A0A644V0V3</accession>
<dbReference type="AlphaFoldDB" id="A0A644V0V3"/>
<comment type="caution">
    <text evidence="1">The sequence shown here is derived from an EMBL/GenBank/DDBJ whole genome shotgun (WGS) entry which is preliminary data.</text>
</comment>
<organism evidence="1">
    <name type="scientific">bioreactor metagenome</name>
    <dbReference type="NCBI Taxonomy" id="1076179"/>
    <lineage>
        <taxon>unclassified sequences</taxon>
        <taxon>metagenomes</taxon>
        <taxon>ecological metagenomes</taxon>
    </lineage>
</organism>
<sequence length="441" mass="50436">MEDFRKVIQEASGYLRKAENNMFSGKNQEAVELLISADEYTEKAAQQNPEDYQVKSLRQKIEKIRKDLERKGISTRPGSGNGLPFEVEAQLGHIRESVLTKNLERAKRELDLFHTKFAGSYTNIPQLHELQAAIAGLEKEAEADAALKSAANQSRAEVLQQNEALCRKWEDEFRSIPYFNGTARNVPGLLLEKQYYQKARETVERYSTEVFQAEKSITLESLARDVSQRIHDFEANMAETLAEMAGEITESIEESIDMLNHDTAWLHQPELKPHFTGRRELESFEARIDEIARLFDKQDPPFEKLKHTYARLQSMNDERKTARSKRIHLRPAVLDGPDAADAVKAAESALQQNQPGIKILKAAVVKPWENKHSENWLDNTRTQWVVRKYQETVAELAAQFDDGSCRLYCMNVERDINADGSFGKITSHVMYDEVIAYENIS</sequence>
<reference evidence="1" key="1">
    <citation type="submission" date="2019-08" db="EMBL/GenBank/DDBJ databases">
        <authorList>
            <person name="Kucharzyk K."/>
            <person name="Murdoch R.W."/>
            <person name="Higgins S."/>
            <person name="Loffler F."/>
        </authorList>
    </citation>
    <scope>NUCLEOTIDE SEQUENCE</scope>
</reference>